<evidence type="ECO:0000313" key="3">
    <source>
        <dbReference type="EMBL" id="ANJ74207.1"/>
    </source>
</evidence>
<evidence type="ECO:0000313" key="4">
    <source>
        <dbReference type="EMBL" id="NMV41556.1"/>
    </source>
</evidence>
<protein>
    <submittedName>
        <fullName evidence="3 4">Thioesterase</fullName>
    </submittedName>
</protein>
<gene>
    <name evidence="3" type="ORF">A9Y76_17885</name>
    <name evidence="4" type="ORF">HGR00_26910</name>
</gene>
<dbReference type="Proteomes" id="UP000575469">
    <property type="component" value="Unassembled WGS sequence"/>
</dbReference>
<dbReference type="Gene3D" id="3.10.129.10">
    <property type="entry name" value="Hotdog Thioesterase"/>
    <property type="match status" value="1"/>
</dbReference>
<dbReference type="InterPro" id="IPR050563">
    <property type="entry name" value="4-hydroxybenzoyl-CoA_TE"/>
</dbReference>
<dbReference type="RefSeq" id="WP_048935238.1">
    <property type="nucleotide sequence ID" value="NZ_CP016022.1"/>
</dbReference>
<sequence length="146" mass="15791">MTLPLLNDFPLQATDKLRYGDTDRQGHINNAVFATYLETGRVELLFNPDNPLAAPGCEFVIAQLVLDFRNEILWPGSVQIGTRVAHIGRSSVKLEQAIFQNGRCAATSQSVIVQIDVATRQSAAITDSARARLAALVVTPAGAETE</sequence>
<keyword evidence="5" id="KW-1185">Reference proteome</keyword>
<proteinExistence type="inferred from homology"/>
<dbReference type="AlphaFoldDB" id="A0A192A1M9"/>
<dbReference type="Pfam" id="PF13279">
    <property type="entry name" value="4HBT_2"/>
    <property type="match status" value="1"/>
</dbReference>
<dbReference type="PANTHER" id="PTHR31793">
    <property type="entry name" value="4-HYDROXYBENZOYL-COA THIOESTERASE FAMILY MEMBER"/>
    <property type="match status" value="1"/>
</dbReference>
<keyword evidence="2" id="KW-0378">Hydrolase</keyword>
<dbReference type="SUPFAM" id="SSF54637">
    <property type="entry name" value="Thioesterase/thiol ester dehydrase-isomerase"/>
    <property type="match status" value="1"/>
</dbReference>
<reference evidence="4 6" key="3">
    <citation type="submission" date="2020-04" db="EMBL/GenBank/DDBJ databases">
        <title>Ralstonia insidiosa genome sequencing and assembly.</title>
        <authorList>
            <person name="Martins R.C.R."/>
            <person name="Perdigao-Neto L.V."/>
            <person name="Levin A.S.S."/>
            <person name="Costa S.F."/>
        </authorList>
    </citation>
    <scope>NUCLEOTIDE SEQUENCE [LARGE SCALE GENOMIC DNA]</scope>
    <source>
        <strain evidence="4 6">5047</strain>
    </source>
</reference>
<dbReference type="EMBL" id="CP016022">
    <property type="protein sequence ID" value="ANJ74207.1"/>
    <property type="molecule type" value="Genomic_DNA"/>
</dbReference>
<dbReference type="InterPro" id="IPR029069">
    <property type="entry name" value="HotDog_dom_sf"/>
</dbReference>
<reference evidence="3" key="2">
    <citation type="submission" date="2016-06" db="EMBL/GenBank/DDBJ databases">
        <authorList>
            <person name="Kjaerup R.B."/>
            <person name="Dalgaard T.S."/>
            <person name="Juul-Madsen H.R."/>
        </authorList>
    </citation>
    <scope>NUCLEOTIDE SEQUENCE [LARGE SCALE GENOMIC DNA]</scope>
    <source>
        <strain evidence="3">ATCC 49129</strain>
    </source>
</reference>
<dbReference type="CDD" id="cd00586">
    <property type="entry name" value="4HBT"/>
    <property type="match status" value="1"/>
</dbReference>
<dbReference type="PANTHER" id="PTHR31793:SF27">
    <property type="entry name" value="NOVEL THIOESTERASE SUPERFAMILY DOMAIN AND SAPOSIN A-TYPE DOMAIN CONTAINING PROTEIN (0610012H03RIK)"/>
    <property type="match status" value="1"/>
</dbReference>
<evidence type="ECO:0000313" key="6">
    <source>
        <dbReference type="Proteomes" id="UP000575469"/>
    </source>
</evidence>
<evidence type="ECO:0000256" key="1">
    <source>
        <dbReference type="ARBA" id="ARBA00005953"/>
    </source>
</evidence>
<evidence type="ECO:0000256" key="2">
    <source>
        <dbReference type="ARBA" id="ARBA00022801"/>
    </source>
</evidence>
<evidence type="ECO:0000313" key="5">
    <source>
        <dbReference type="Proteomes" id="UP000078572"/>
    </source>
</evidence>
<reference evidence="5" key="1">
    <citation type="submission" date="2016-06" db="EMBL/GenBank/DDBJ databases">
        <authorList>
            <person name="Xu Y."/>
            <person name="Nagy A."/>
            <person name="Yan X."/>
            <person name="Kim S.W."/>
            <person name="Haley B."/>
            <person name="Liu N.T."/>
            <person name="Nou X."/>
        </authorList>
    </citation>
    <scope>NUCLEOTIDE SEQUENCE [LARGE SCALE GENOMIC DNA]</scope>
    <source>
        <strain evidence="5">ATCC 49129</strain>
    </source>
</reference>
<organism evidence="3 5">
    <name type="scientific">Ralstonia insidiosa</name>
    <dbReference type="NCBI Taxonomy" id="190721"/>
    <lineage>
        <taxon>Bacteria</taxon>
        <taxon>Pseudomonadati</taxon>
        <taxon>Pseudomonadota</taxon>
        <taxon>Betaproteobacteria</taxon>
        <taxon>Burkholderiales</taxon>
        <taxon>Burkholderiaceae</taxon>
        <taxon>Ralstonia</taxon>
    </lineage>
</organism>
<dbReference type="OrthoDB" id="9799036at2"/>
<accession>A0A192A1M9</accession>
<name>A0A192A1M9_9RALS</name>
<dbReference type="Proteomes" id="UP000078572">
    <property type="component" value="Chromosome 1"/>
</dbReference>
<dbReference type="EMBL" id="JABBZM010000034">
    <property type="protein sequence ID" value="NMV41556.1"/>
    <property type="molecule type" value="Genomic_DNA"/>
</dbReference>
<dbReference type="GeneID" id="61527898"/>
<dbReference type="GO" id="GO:0047617">
    <property type="term" value="F:fatty acyl-CoA hydrolase activity"/>
    <property type="evidence" value="ECO:0007669"/>
    <property type="project" value="TreeGrafter"/>
</dbReference>
<dbReference type="STRING" id="190721.ACS15_3771"/>
<comment type="similarity">
    <text evidence="1">Belongs to the 4-hydroxybenzoyl-CoA thioesterase family.</text>
</comment>